<dbReference type="AlphaFoldDB" id="A0A1U9KA44"/>
<dbReference type="InterPro" id="IPR038076">
    <property type="entry name" value="MgtE_N_sf"/>
</dbReference>
<keyword evidence="5" id="KW-1185">Reference proteome</keyword>
<name>A0A1U9KA44_9BACL</name>
<evidence type="ECO:0000259" key="3">
    <source>
        <dbReference type="Pfam" id="PF03448"/>
    </source>
</evidence>
<dbReference type="OrthoDB" id="2381574at2"/>
<keyword evidence="2" id="KW-1133">Transmembrane helix</keyword>
<evidence type="ECO:0000256" key="2">
    <source>
        <dbReference type="SAM" id="Phobius"/>
    </source>
</evidence>
<dbReference type="Gene3D" id="1.25.60.10">
    <property type="entry name" value="MgtE N-terminal domain-like"/>
    <property type="match status" value="1"/>
</dbReference>
<keyword evidence="2" id="KW-0472">Membrane</keyword>
<gene>
    <name evidence="4" type="ORF">B0W44_15155</name>
</gene>
<keyword evidence="2" id="KW-0812">Transmembrane</keyword>
<evidence type="ECO:0000313" key="4">
    <source>
        <dbReference type="EMBL" id="AQS56886.1"/>
    </source>
</evidence>
<accession>A0A1U9KA44</accession>
<dbReference type="SUPFAM" id="SSF158791">
    <property type="entry name" value="MgtE N-terminal domain-like"/>
    <property type="match status" value="1"/>
</dbReference>
<feature type="coiled-coil region" evidence="1">
    <location>
        <begin position="54"/>
        <end position="120"/>
    </location>
</feature>
<protein>
    <recommendedName>
        <fullName evidence="3">Magnesium transporter MgtE intracellular domain-containing protein</fullName>
    </recommendedName>
</protein>
<proteinExistence type="predicted"/>
<dbReference type="RefSeq" id="WP_077720757.1">
    <property type="nucleotide sequence ID" value="NZ_CP019699.1"/>
</dbReference>
<sequence>MKLSRALARFFMLGIVPFLFTIVVTVALLMFLGVDVAQEVAKVGQRLPLVGTFFSEKDRSAELAQRKIEQLTEELNEKNETIEQLTQEIEAEKKKTEELMEENRERAEREASEAEEMTVKSYKQIAKKLEGMFASKSALILSEMPPAEALLTLHLMHSTAQSQLLGKLPPEQAAVYTVLLKDLEQSSNNMPLLQAANEVIAPYEDLMREWQEDPAEWALMFANMQPSDAAAILSEMNQGTALRILRELEAGTRAAILSSMEAQTASRFSQQLVGDS</sequence>
<dbReference type="Pfam" id="PF03448">
    <property type="entry name" value="MgtE_N"/>
    <property type="match status" value="1"/>
</dbReference>
<organism evidence="4 5">
    <name type="scientific">Novibacillus thermophilus</name>
    <dbReference type="NCBI Taxonomy" id="1471761"/>
    <lineage>
        <taxon>Bacteria</taxon>
        <taxon>Bacillati</taxon>
        <taxon>Bacillota</taxon>
        <taxon>Bacilli</taxon>
        <taxon>Bacillales</taxon>
        <taxon>Thermoactinomycetaceae</taxon>
        <taxon>Novibacillus</taxon>
    </lineage>
</organism>
<dbReference type="Proteomes" id="UP000188603">
    <property type="component" value="Chromosome"/>
</dbReference>
<evidence type="ECO:0000256" key="1">
    <source>
        <dbReference type="SAM" id="Coils"/>
    </source>
</evidence>
<dbReference type="STRING" id="1471761.B0W44_15155"/>
<dbReference type="EMBL" id="CP019699">
    <property type="protein sequence ID" value="AQS56886.1"/>
    <property type="molecule type" value="Genomic_DNA"/>
</dbReference>
<feature type="transmembrane region" description="Helical" evidence="2">
    <location>
        <begin position="7"/>
        <end position="32"/>
    </location>
</feature>
<dbReference type="KEGG" id="ntr:B0W44_15155"/>
<reference evidence="4 5" key="1">
    <citation type="journal article" date="2015" name="Int. J. Syst. Evol. Microbiol.">
        <title>Novibacillus thermophilus gen. nov., sp. nov., a Gram-staining-negative and moderately thermophilic member of the family Thermoactinomycetaceae.</title>
        <authorList>
            <person name="Yang G."/>
            <person name="Chen J."/>
            <person name="Zhou S."/>
        </authorList>
    </citation>
    <scope>NUCLEOTIDE SEQUENCE [LARGE SCALE GENOMIC DNA]</scope>
    <source>
        <strain evidence="4 5">SG-1</strain>
    </source>
</reference>
<evidence type="ECO:0000313" key="5">
    <source>
        <dbReference type="Proteomes" id="UP000188603"/>
    </source>
</evidence>
<feature type="domain" description="Magnesium transporter MgtE intracellular" evidence="3">
    <location>
        <begin position="214"/>
        <end position="270"/>
    </location>
</feature>
<keyword evidence="1" id="KW-0175">Coiled coil</keyword>
<dbReference type="InterPro" id="IPR006668">
    <property type="entry name" value="Mg_transptr_MgtE_intracell_dom"/>
</dbReference>